<sequence length="91" mass="10163">MVDGDVCWSVRRSVLMIRSMRARTRIVCPVGGALARCGYMGSLCQCANELWRFFLGRMNTVPCAYVCAVSRTRVPSKRSYVSCCHSCSEIS</sequence>
<reference evidence="1" key="1">
    <citation type="journal article" date="2009" name="PLoS Genet.">
        <title>Sequencing, mapping, and analysis of 27,455 maize full-length cDNAs.</title>
        <authorList>
            <person name="Soderlund C."/>
            <person name="Descour A."/>
            <person name="Kudrna D."/>
            <person name="Bomhoff M."/>
            <person name="Boyd L."/>
            <person name="Currie J."/>
            <person name="Angelova A."/>
            <person name="Collura K."/>
            <person name="Wissotski M."/>
            <person name="Ashley E."/>
            <person name="Morrow D."/>
            <person name="Fernandes J."/>
            <person name="Walbot V."/>
            <person name="Yu Y."/>
        </authorList>
    </citation>
    <scope>NUCLEOTIDE SEQUENCE</scope>
    <source>
        <strain evidence="1">B73</strain>
    </source>
</reference>
<name>C0PJU5_MAIZE</name>
<protein>
    <submittedName>
        <fullName evidence="1">Uncharacterized protein</fullName>
    </submittedName>
</protein>
<evidence type="ECO:0000313" key="1">
    <source>
        <dbReference type="EMBL" id="ACN35461.1"/>
    </source>
</evidence>
<dbReference type="AlphaFoldDB" id="C0PJU5"/>
<proteinExistence type="evidence at transcript level"/>
<accession>C0PJU5</accession>
<organism evidence="1">
    <name type="scientific">Zea mays</name>
    <name type="common">Maize</name>
    <dbReference type="NCBI Taxonomy" id="4577"/>
    <lineage>
        <taxon>Eukaryota</taxon>
        <taxon>Viridiplantae</taxon>
        <taxon>Streptophyta</taxon>
        <taxon>Embryophyta</taxon>
        <taxon>Tracheophyta</taxon>
        <taxon>Spermatophyta</taxon>
        <taxon>Magnoliopsida</taxon>
        <taxon>Liliopsida</taxon>
        <taxon>Poales</taxon>
        <taxon>Poaceae</taxon>
        <taxon>PACMAD clade</taxon>
        <taxon>Panicoideae</taxon>
        <taxon>Andropogonodae</taxon>
        <taxon>Andropogoneae</taxon>
        <taxon>Tripsacinae</taxon>
        <taxon>Zea</taxon>
    </lineage>
</organism>
<dbReference type="EMBL" id="BT068564">
    <property type="protein sequence ID" value="ACN35461.1"/>
    <property type="molecule type" value="mRNA"/>
</dbReference>